<protein>
    <recommendedName>
        <fullName evidence="8">Bifunctional uridylyltransferase/uridylyl-removing enzyme</fullName>
        <shortName evidence="8">UTase/UR</shortName>
    </recommendedName>
    <alternativeName>
        <fullName evidence="8">Bifunctional [protein-PII] modification enzyme</fullName>
    </alternativeName>
    <alternativeName>
        <fullName evidence="8">Bifunctional nitrogen sensor protein</fullName>
    </alternativeName>
    <domain>
        <recommendedName>
            <fullName evidence="8">[Protein-PII] uridylyltransferase</fullName>
            <shortName evidence="8">PII uridylyltransferase</shortName>
            <shortName evidence="8">UTase</shortName>
            <ecNumber evidence="8">2.7.7.59</ecNumber>
        </recommendedName>
    </domain>
    <domain>
        <recommendedName>
            <fullName evidence="8">[Protein-PII]-UMP uridylyl-removing enzyme</fullName>
            <shortName evidence="8">UR</shortName>
            <ecNumber evidence="8">3.1.4.-</ecNumber>
        </recommendedName>
    </domain>
</protein>
<keyword evidence="6 8" id="KW-0511">Multifunctional enzyme</keyword>
<dbReference type="InterPro" id="IPR003607">
    <property type="entry name" value="HD/PDEase_dom"/>
</dbReference>
<dbReference type="SUPFAM" id="SSF81301">
    <property type="entry name" value="Nucleotidyltransferase"/>
    <property type="match status" value="1"/>
</dbReference>
<dbReference type="NCBIfam" id="TIGR01693">
    <property type="entry name" value="UTase_glnD"/>
    <property type="match status" value="1"/>
</dbReference>
<evidence type="ECO:0000256" key="6">
    <source>
        <dbReference type="ARBA" id="ARBA00023268"/>
    </source>
</evidence>
<dbReference type="AlphaFoldDB" id="A0A5C8KQE4"/>
<evidence type="ECO:0000313" key="13">
    <source>
        <dbReference type="Proteomes" id="UP000321248"/>
    </source>
</evidence>
<comment type="catalytic activity">
    <reaction evidence="8">
        <text>[protein-PII]-uridylyl-L-tyrosine + H2O = [protein-PII]-L-tyrosine + UMP + H(+)</text>
        <dbReference type="Rhea" id="RHEA:48600"/>
        <dbReference type="Rhea" id="RHEA-COMP:12147"/>
        <dbReference type="Rhea" id="RHEA-COMP:12148"/>
        <dbReference type="ChEBI" id="CHEBI:15377"/>
        <dbReference type="ChEBI" id="CHEBI:15378"/>
        <dbReference type="ChEBI" id="CHEBI:46858"/>
        <dbReference type="ChEBI" id="CHEBI:57865"/>
        <dbReference type="ChEBI" id="CHEBI:90602"/>
    </reaction>
</comment>
<dbReference type="HAMAP" id="MF_00277">
    <property type="entry name" value="PII_uridylyl_transf"/>
    <property type="match status" value="1"/>
</dbReference>
<feature type="domain" description="ACT" evidence="10">
    <location>
        <begin position="891"/>
        <end position="976"/>
    </location>
</feature>
<feature type="compositionally biased region" description="Basic residues" evidence="9">
    <location>
        <begin position="166"/>
        <end position="176"/>
    </location>
</feature>
<dbReference type="PANTHER" id="PTHR47320:SF1">
    <property type="entry name" value="BIFUNCTIONAL URIDYLYLTRANSFERASE_URIDYLYL-REMOVING ENZYME"/>
    <property type="match status" value="1"/>
</dbReference>
<feature type="compositionally biased region" description="Basic residues" evidence="9">
    <location>
        <begin position="21"/>
        <end position="48"/>
    </location>
</feature>
<dbReference type="InterPro" id="IPR013546">
    <property type="entry name" value="PII_UdlTrfase/GS_AdlTrfase"/>
</dbReference>
<dbReference type="GO" id="GO:0008081">
    <property type="term" value="F:phosphoric diester hydrolase activity"/>
    <property type="evidence" value="ECO:0007669"/>
    <property type="project" value="UniProtKB-UniRule"/>
</dbReference>
<keyword evidence="1 8" id="KW-0808">Transferase</keyword>
<comment type="cofactor">
    <cofactor evidence="8">
        <name>Mg(2+)</name>
        <dbReference type="ChEBI" id="CHEBI:18420"/>
    </cofactor>
</comment>
<dbReference type="Proteomes" id="UP000321248">
    <property type="component" value="Unassembled WGS sequence"/>
</dbReference>
<evidence type="ECO:0000313" key="12">
    <source>
        <dbReference type="EMBL" id="TXK62150.1"/>
    </source>
</evidence>
<feature type="compositionally biased region" description="Basic residues" evidence="9">
    <location>
        <begin position="80"/>
        <end position="91"/>
    </location>
</feature>
<dbReference type="InterPro" id="IPR010043">
    <property type="entry name" value="UTase/UR"/>
</dbReference>
<keyword evidence="4 8" id="KW-0378">Hydrolase</keyword>
<comment type="similarity">
    <text evidence="8">Belongs to the GlnD family.</text>
</comment>
<dbReference type="InterPro" id="IPR043519">
    <property type="entry name" value="NT_sf"/>
</dbReference>
<feature type="region of interest" description="Uridylyltransferase" evidence="8">
    <location>
        <begin position="1"/>
        <end position="524"/>
    </location>
</feature>
<reference evidence="12 13" key="1">
    <citation type="submission" date="2019-08" db="EMBL/GenBank/DDBJ databases">
        <authorList>
            <person name="Karlyshev A.V."/>
        </authorList>
    </citation>
    <scope>NUCLEOTIDE SEQUENCE [LARGE SCALE GENOMIC DNA]</scope>
    <source>
        <strain evidence="12 13">Alg18-2.2</strain>
    </source>
</reference>
<dbReference type="CDD" id="cd05401">
    <property type="entry name" value="NT_GlnE_GlnD_like"/>
    <property type="match status" value="1"/>
</dbReference>
<gene>
    <name evidence="8 12" type="primary">glnD</name>
    <name evidence="12" type="ORF">FU658_09980</name>
</gene>
<dbReference type="EMBL" id="VRTS01000006">
    <property type="protein sequence ID" value="TXK62150.1"/>
    <property type="molecule type" value="Genomic_DNA"/>
</dbReference>
<dbReference type="InterPro" id="IPR002912">
    <property type="entry name" value="ACT_dom"/>
</dbReference>
<sequence>MHLGQQRDLPRYSQRGQGPQGRRHRQHRRDRHQGRLAWRHQPHVRGRRAFGAGQAAHRRHPRGDVPRHPHGPPRRDAGRPRKCHPAVRRGRALLGGARVLRARHRPGLPRGAAGAALRPPRRGPGAARGHDLHDRADDQCRQAPYPAAPRWLDRGHQGPFPVRAVGAHRPRHRRRRRDPDPAAGRRQRPVSRVVAADDTLAAIVDDAEWIEQARRALDEAAGRLAERFDRGADIDGLLRERAALVDRVVGSAWIRCVPGDCGACLLATGGYGRGELFPQSDVDLLVLASQDVQDACGGALARLFALLWDAGLAIGHAVRSGPQCLESARDDQTVACALLEMRLLQGNPDAAAALARELAPDRIWSPQAFFAAKREEQRQRHARYDDTAYNLEPNLKEGPGGLRDLQNLAWIARRVHGVRSLAELVPLGVLGEDEHETLERERRRLSRLRFGLHLVAGRAEERLLFDHQKPLAARLGLKDEHRQNLAVEQMMQAFFRSAATVLRINDRLLQRFEEQLEGQGEPQPIDADFLTRRGYLSLREPARLAGQPSLVLRLFEVWARHPGLRGLHSESARALAEALPEFPAYADATPELRQAFLALLRGPQPVPTLARMARLGVLSRYLPAFGRVAGRMQYDLFHVYTVDEHTLTVLRNIASFEKANDRFAFGHSAWQRLRKPELLLLAGLFHDIAKGRGGDHSELGAEDFDHFGAAHAMPAADIRLVSWLVRHHLLMSMTAQRQDISDPEVVNRFATRIGDREHLDYLYTLTVADIAGTSPKLWNAWKDRLLADLYSATRFVLRRGLEHPVYGEERVAETRAAARALLLERGMDAAGIDAIWTEFPDESFLRYRPEQIAWQSEGIAGRRNDNEPLVRVRPLANVVNATGDPAPGAMEVFVYSPDRDGLFAAVTATLDRVGLGVLAARVVTSKAGMSLDSFQVLASENHHMSPGELAQHVEKRLFDILCRSLDDVRPPRRALPRHFRHFRVPVQVEFGEAASGRTQLTLVCTDRPGLLADVAQVFRQQGVRVHSARIATFGERVEDFFQISDERDRALDDPQRLQDLRDALAACVDGGNEDAKQSAEG</sequence>
<evidence type="ECO:0000256" key="1">
    <source>
        <dbReference type="ARBA" id="ARBA00022679"/>
    </source>
</evidence>
<dbReference type="SUPFAM" id="SSF109604">
    <property type="entry name" value="HD-domain/PDEase-like"/>
    <property type="match status" value="1"/>
</dbReference>
<dbReference type="InterPro" id="IPR045865">
    <property type="entry name" value="ACT-like_dom_sf"/>
</dbReference>
<evidence type="ECO:0000256" key="2">
    <source>
        <dbReference type="ARBA" id="ARBA00022695"/>
    </source>
</evidence>
<dbReference type="EC" id="3.1.4.-" evidence="8"/>
<dbReference type="GO" id="GO:0008773">
    <property type="term" value="F:[protein-PII] uridylyltransferase activity"/>
    <property type="evidence" value="ECO:0007669"/>
    <property type="project" value="UniProtKB-UniRule"/>
</dbReference>
<comment type="caution">
    <text evidence="12">The sequence shown here is derived from an EMBL/GenBank/DDBJ whole genome shotgun (WGS) entry which is preliminary data.</text>
</comment>
<evidence type="ECO:0000256" key="3">
    <source>
        <dbReference type="ARBA" id="ARBA00022737"/>
    </source>
</evidence>
<evidence type="ECO:0000256" key="7">
    <source>
        <dbReference type="ARBA" id="ARBA00047968"/>
    </source>
</evidence>
<comment type="activity regulation">
    <text evidence="8">Uridylyltransferase (UTase) activity is inhibited by glutamine, while glutamine activates uridylyl-removing (UR) activity.</text>
</comment>
<dbReference type="PANTHER" id="PTHR47320">
    <property type="entry name" value="BIFUNCTIONAL URIDYLYLTRANSFERASE/URIDYLYL-REMOVING ENZYME"/>
    <property type="match status" value="1"/>
</dbReference>
<dbReference type="PROSITE" id="PS51831">
    <property type="entry name" value="HD"/>
    <property type="match status" value="1"/>
</dbReference>
<feature type="compositionally biased region" description="Basic and acidic residues" evidence="9">
    <location>
        <begin position="62"/>
        <end position="79"/>
    </location>
</feature>
<comment type="caution">
    <text evidence="8">Lacks conserved residue(s) required for the propagation of feature annotation.</text>
</comment>
<feature type="region of interest" description="Disordered" evidence="9">
    <location>
        <begin position="1"/>
        <end position="92"/>
    </location>
</feature>
<dbReference type="Pfam" id="PF01966">
    <property type="entry name" value="HD"/>
    <property type="match status" value="1"/>
</dbReference>
<evidence type="ECO:0000256" key="8">
    <source>
        <dbReference type="HAMAP-Rule" id="MF_00277"/>
    </source>
</evidence>
<dbReference type="SUPFAM" id="SSF55021">
    <property type="entry name" value="ACT-like"/>
    <property type="match status" value="2"/>
</dbReference>
<evidence type="ECO:0000259" key="11">
    <source>
        <dbReference type="PROSITE" id="PS51831"/>
    </source>
</evidence>
<comment type="function">
    <text evidence="8">Modifies, by uridylylation and deuridylylation, the PII regulatory proteins (GlnB and homologs), in response to the nitrogen status of the cell that GlnD senses through the glutamine level. Under low glutamine levels, catalyzes the conversion of the PII proteins and UTP to PII-UMP and PPi, while under higher glutamine levels, GlnD hydrolyzes PII-UMP to PII and UMP (deuridylylation). Thus, controls uridylylation state and activity of the PII proteins, and plays an important role in the regulation of nitrogen metabolism.</text>
</comment>
<dbReference type="SUPFAM" id="SSF81593">
    <property type="entry name" value="Nucleotidyltransferase substrate binding subunit/domain"/>
    <property type="match status" value="1"/>
</dbReference>
<keyword evidence="13" id="KW-1185">Reference proteome</keyword>
<feature type="region of interest" description="Disordered" evidence="9">
    <location>
        <begin position="107"/>
        <end position="191"/>
    </location>
</feature>
<dbReference type="CDD" id="cd00077">
    <property type="entry name" value="HDc"/>
    <property type="match status" value="1"/>
</dbReference>
<feature type="domain" description="ACT" evidence="10">
    <location>
        <begin position="999"/>
        <end position="1081"/>
    </location>
</feature>
<comment type="catalytic activity">
    <reaction evidence="8">
        <text>[protein-PII]-L-tyrosine + UTP = [protein-PII]-uridylyl-L-tyrosine + diphosphate</text>
        <dbReference type="Rhea" id="RHEA:13673"/>
        <dbReference type="Rhea" id="RHEA-COMP:12147"/>
        <dbReference type="Rhea" id="RHEA-COMP:12148"/>
        <dbReference type="ChEBI" id="CHEBI:33019"/>
        <dbReference type="ChEBI" id="CHEBI:46398"/>
        <dbReference type="ChEBI" id="CHEBI:46858"/>
        <dbReference type="ChEBI" id="CHEBI:90602"/>
        <dbReference type="EC" id="2.7.7.59"/>
    </reaction>
</comment>
<dbReference type="Gene3D" id="3.30.70.260">
    <property type="match status" value="1"/>
</dbReference>
<feature type="compositionally biased region" description="Basic and acidic residues" evidence="9">
    <location>
        <begin position="128"/>
        <end position="140"/>
    </location>
</feature>
<evidence type="ECO:0000256" key="4">
    <source>
        <dbReference type="ARBA" id="ARBA00022801"/>
    </source>
</evidence>
<keyword evidence="3" id="KW-0677">Repeat</keyword>
<dbReference type="CDD" id="cd04899">
    <property type="entry name" value="ACT_ACR-UUR-like_2"/>
    <property type="match status" value="1"/>
</dbReference>
<organism evidence="12 13">
    <name type="scientific">Alkalisalibacterium limincola</name>
    <dbReference type="NCBI Taxonomy" id="2699169"/>
    <lineage>
        <taxon>Bacteria</taxon>
        <taxon>Pseudomonadati</taxon>
        <taxon>Pseudomonadota</taxon>
        <taxon>Gammaproteobacteria</taxon>
        <taxon>Lysobacterales</taxon>
        <taxon>Lysobacteraceae</taxon>
        <taxon>Alkalisalibacterium</taxon>
    </lineage>
</organism>
<accession>A0A5C8KQE4</accession>
<feature type="compositionally biased region" description="Low complexity" evidence="9">
    <location>
        <begin position="108"/>
        <end position="127"/>
    </location>
</feature>
<dbReference type="PROSITE" id="PS51671">
    <property type="entry name" value="ACT"/>
    <property type="match status" value="2"/>
</dbReference>
<evidence type="ECO:0000256" key="9">
    <source>
        <dbReference type="SAM" id="MobiDB-lite"/>
    </source>
</evidence>
<dbReference type="GO" id="GO:0006808">
    <property type="term" value="P:regulation of nitrogen utilization"/>
    <property type="evidence" value="ECO:0007669"/>
    <property type="project" value="UniProtKB-UniRule"/>
</dbReference>
<dbReference type="Pfam" id="PF01842">
    <property type="entry name" value="ACT"/>
    <property type="match status" value="1"/>
</dbReference>
<dbReference type="OrthoDB" id="9758038at2"/>
<feature type="domain" description="HD" evidence="11">
    <location>
        <begin position="642"/>
        <end position="762"/>
    </location>
</feature>
<dbReference type="InterPro" id="IPR006674">
    <property type="entry name" value="HD_domain"/>
</dbReference>
<evidence type="ECO:0000256" key="5">
    <source>
        <dbReference type="ARBA" id="ARBA00022842"/>
    </source>
</evidence>
<dbReference type="SMART" id="SM00471">
    <property type="entry name" value="HDc"/>
    <property type="match status" value="1"/>
</dbReference>
<keyword evidence="5 8" id="KW-0460">Magnesium</keyword>
<evidence type="ECO:0000259" key="10">
    <source>
        <dbReference type="PROSITE" id="PS51671"/>
    </source>
</evidence>
<proteinExistence type="inferred from homology"/>
<comment type="catalytic activity">
    <reaction evidence="7">
        <text>guanosine 3',5'-bis(diphosphate) + H2O = GDP + diphosphate + H(+)</text>
        <dbReference type="Rhea" id="RHEA:14253"/>
        <dbReference type="ChEBI" id="CHEBI:15377"/>
        <dbReference type="ChEBI" id="CHEBI:15378"/>
        <dbReference type="ChEBI" id="CHEBI:33019"/>
        <dbReference type="ChEBI" id="CHEBI:58189"/>
        <dbReference type="ChEBI" id="CHEBI:77828"/>
        <dbReference type="EC" id="3.1.7.2"/>
    </reaction>
</comment>
<keyword evidence="2 8" id="KW-0548">Nucleotidyltransferase</keyword>
<dbReference type="CDD" id="cd04900">
    <property type="entry name" value="ACT_UUR-like_1"/>
    <property type="match status" value="1"/>
</dbReference>
<comment type="domain">
    <text evidence="8">Has four distinct domains: an N-terminal nucleotidyltransferase (NT) domain responsible for UTase activity, a central HD domain that encodes UR activity, and two C-terminal ACT domains that seem to have a role in glutamine sensing.</text>
</comment>
<name>A0A5C8KQE4_9GAMM</name>
<dbReference type="Pfam" id="PF08335">
    <property type="entry name" value="GlnD_UR_UTase"/>
    <property type="match status" value="1"/>
</dbReference>
<dbReference type="EC" id="2.7.7.59" evidence="8"/>
<dbReference type="GO" id="GO:0008893">
    <property type="term" value="F:guanosine-3',5'-bis(diphosphate) 3'-diphosphatase activity"/>
    <property type="evidence" value="ECO:0007669"/>
    <property type="project" value="UniProtKB-EC"/>
</dbReference>
<dbReference type="Gene3D" id="1.10.3090.10">
    <property type="entry name" value="cca-adding enzyme, domain 2"/>
    <property type="match status" value="1"/>
</dbReference>